<dbReference type="STRING" id="307972.A0A2G8JD64"/>
<dbReference type="AlphaFoldDB" id="A0A2G8JD64"/>
<proteinExistence type="predicted"/>
<dbReference type="CDD" id="cd00104">
    <property type="entry name" value="KAZAL_FS"/>
    <property type="match status" value="2"/>
</dbReference>
<dbReference type="Pfam" id="PF07648">
    <property type="entry name" value="Kazal_2"/>
    <property type="match status" value="2"/>
</dbReference>
<dbReference type="PANTHER" id="PTHR10913:SF45">
    <property type="entry name" value="FOLLISTATIN, ISOFORM A-RELATED"/>
    <property type="match status" value="1"/>
</dbReference>
<reference evidence="5" key="1">
    <citation type="journal article" date="2017" name="PLoS Biol.">
        <title>The sea cucumber genome provides insights into morphological evolution and visceral regeneration.</title>
        <authorList>
            <person name="Zhang X."/>
            <person name="Sun L."/>
            <person name="Yuan J."/>
            <person name="Sun Y."/>
            <person name="Gao Y."/>
            <person name="Zhang L."/>
            <person name="Li S."/>
            <person name="Dai H."/>
            <person name="Hamel J.F."/>
            <person name="Liu C."/>
            <person name="Yu Y."/>
            <person name="Liu S."/>
            <person name="Lin W."/>
            <person name="Guo K."/>
            <person name="Jin S."/>
            <person name="Xu P."/>
            <person name="Storey K.B."/>
            <person name="Huan P."/>
            <person name="Zhang T."/>
            <person name="Zhou Y."/>
            <person name="Zhang J."/>
            <person name="Lin C."/>
            <person name="Li X."/>
            <person name="Xing L."/>
            <person name="Huo D."/>
            <person name="Sun M."/>
            <person name="Wang L."/>
            <person name="Mercier A."/>
            <person name="Li F."/>
            <person name="Yang H."/>
            <person name="Xiang J."/>
        </authorList>
    </citation>
    <scope>NUCLEOTIDE SEQUENCE [LARGE SCALE GENOMIC DNA]</scope>
    <source>
        <strain evidence="5">Shaxun</strain>
        <tissue evidence="5">Muscle</tissue>
    </source>
</reference>
<dbReference type="InterPro" id="IPR050653">
    <property type="entry name" value="Prot_Inhib_GrowthFact_Antg"/>
</dbReference>
<dbReference type="OrthoDB" id="6356737at2759"/>
<sequence length="118" mass="12452">RVTIPPQVPESSTTPYHSTMIPEGCPETCPIQDLPVCGSDGVTYGSPCLFKAQSCRPEGSGLTAVYAGACIPTCGSECEALYDPVCGTDGATYNSVCVLDQTSCRLEDETLTVAYRVF</sequence>
<evidence type="ECO:0000313" key="5">
    <source>
        <dbReference type="EMBL" id="PIK33691.1"/>
    </source>
</evidence>
<keyword evidence="2" id="KW-0722">Serine protease inhibitor</keyword>
<protein>
    <submittedName>
        <fullName evidence="5">Kazal-type proteinase inhibitor</fullName>
    </submittedName>
</protein>
<dbReference type="SUPFAM" id="SSF100895">
    <property type="entry name" value="Kazal-type serine protease inhibitors"/>
    <property type="match status" value="2"/>
</dbReference>
<evidence type="ECO:0000256" key="1">
    <source>
        <dbReference type="ARBA" id="ARBA00022690"/>
    </source>
</evidence>
<evidence type="ECO:0000313" key="6">
    <source>
        <dbReference type="Proteomes" id="UP000230750"/>
    </source>
</evidence>
<dbReference type="Gene3D" id="3.30.60.30">
    <property type="match status" value="2"/>
</dbReference>
<dbReference type="PANTHER" id="PTHR10913">
    <property type="entry name" value="FOLLISTATIN-RELATED"/>
    <property type="match status" value="1"/>
</dbReference>
<feature type="domain" description="Kazal-like" evidence="4">
    <location>
        <begin position="73"/>
        <end position="118"/>
    </location>
</feature>
<name>A0A2G8JD64_STIJA</name>
<dbReference type="EMBL" id="MRZV01002446">
    <property type="protein sequence ID" value="PIK33691.1"/>
    <property type="molecule type" value="Genomic_DNA"/>
</dbReference>
<dbReference type="InterPro" id="IPR036058">
    <property type="entry name" value="Kazal_dom_sf"/>
</dbReference>
<accession>A0A2G8JD64</accession>
<dbReference type="PROSITE" id="PS51465">
    <property type="entry name" value="KAZAL_2"/>
    <property type="match status" value="2"/>
</dbReference>
<dbReference type="GO" id="GO:0005576">
    <property type="term" value="C:extracellular region"/>
    <property type="evidence" value="ECO:0007669"/>
    <property type="project" value="TreeGrafter"/>
</dbReference>
<evidence type="ECO:0000256" key="3">
    <source>
        <dbReference type="ARBA" id="ARBA00023157"/>
    </source>
</evidence>
<comment type="caution">
    <text evidence="5">The sequence shown here is derived from an EMBL/GenBank/DDBJ whole genome shotgun (WGS) entry which is preliminary data.</text>
</comment>
<organism evidence="5 6">
    <name type="scientific">Stichopus japonicus</name>
    <name type="common">Sea cucumber</name>
    <dbReference type="NCBI Taxonomy" id="307972"/>
    <lineage>
        <taxon>Eukaryota</taxon>
        <taxon>Metazoa</taxon>
        <taxon>Echinodermata</taxon>
        <taxon>Eleutherozoa</taxon>
        <taxon>Echinozoa</taxon>
        <taxon>Holothuroidea</taxon>
        <taxon>Aspidochirotacea</taxon>
        <taxon>Aspidochirotida</taxon>
        <taxon>Stichopodidae</taxon>
        <taxon>Apostichopus</taxon>
    </lineage>
</organism>
<evidence type="ECO:0000259" key="4">
    <source>
        <dbReference type="PROSITE" id="PS51465"/>
    </source>
</evidence>
<feature type="domain" description="Kazal-like" evidence="4">
    <location>
        <begin position="19"/>
        <end position="72"/>
    </location>
</feature>
<dbReference type="SMART" id="SM00280">
    <property type="entry name" value="KAZAL"/>
    <property type="match status" value="2"/>
</dbReference>
<keyword evidence="1" id="KW-0646">Protease inhibitor</keyword>
<dbReference type="InterPro" id="IPR002350">
    <property type="entry name" value="Kazal_dom"/>
</dbReference>
<feature type="non-terminal residue" evidence="5">
    <location>
        <position position="1"/>
    </location>
</feature>
<evidence type="ECO:0000256" key="2">
    <source>
        <dbReference type="ARBA" id="ARBA00022900"/>
    </source>
</evidence>
<dbReference type="Proteomes" id="UP000230750">
    <property type="component" value="Unassembled WGS sequence"/>
</dbReference>
<keyword evidence="6" id="KW-1185">Reference proteome</keyword>
<gene>
    <name evidence="5" type="ORF">BSL78_29492</name>
</gene>
<keyword evidence="3" id="KW-1015">Disulfide bond</keyword>
<dbReference type="GO" id="GO:0030154">
    <property type="term" value="P:cell differentiation"/>
    <property type="evidence" value="ECO:0007669"/>
    <property type="project" value="TreeGrafter"/>
</dbReference>